<dbReference type="Proteomes" id="UP000053864">
    <property type="component" value="Unassembled WGS sequence"/>
</dbReference>
<accession>W2HUW2</accession>
<dbReference type="SUPFAM" id="SSF52540">
    <property type="entry name" value="P-loop containing nucleoside triphosphate hydrolases"/>
    <property type="match status" value="1"/>
</dbReference>
<sequence length="119" mass="13952">MLNQRRDFFKSKGHPHIWLKGLPGSGKSAILQVVYPDYYNKSLDTRFMDLFNPKVHTHTLLQDVDHRVVEKLGVQFLKTLCGEVVFPLDQKFKAVQPARTTVRRFVELYDRQCSPRRHA</sequence>
<dbReference type="AlphaFoldDB" id="W2HUW2"/>
<reference evidence="2" key="2">
    <citation type="submission" date="2013-11" db="EMBL/GenBank/DDBJ databases">
        <title>The Genome Sequence of Phytophthora parasitica CJ05E6.</title>
        <authorList>
            <consortium name="The Broad Institute Genomics Platform"/>
            <person name="Russ C."/>
            <person name="Tyler B."/>
            <person name="Panabieres F."/>
            <person name="Shan W."/>
            <person name="Tripathy S."/>
            <person name="Grunwald N."/>
            <person name="Machado M."/>
            <person name="Johnson C.S."/>
            <person name="Arredondo F."/>
            <person name="Hong C."/>
            <person name="Coffey M."/>
            <person name="Young S.K."/>
            <person name="Zeng Q."/>
            <person name="Gargeya S."/>
            <person name="Fitzgerald M."/>
            <person name="Abouelleil A."/>
            <person name="Alvarado L."/>
            <person name="Chapman S.B."/>
            <person name="Gainer-Dewar J."/>
            <person name="Goldberg J."/>
            <person name="Griggs A."/>
            <person name="Gujja S."/>
            <person name="Hansen M."/>
            <person name="Howarth C."/>
            <person name="Imamovic A."/>
            <person name="Ireland A."/>
            <person name="Larimer J."/>
            <person name="McCowan C."/>
            <person name="Murphy C."/>
            <person name="Pearson M."/>
            <person name="Poon T.W."/>
            <person name="Priest M."/>
            <person name="Roberts A."/>
            <person name="Saif S."/>
            <person name="Shea T."/>
            <person name="Sykes S."/>
            <person name="Wortman J."/>
            <person name="Nusbaum C."/>
            <person name="Birren B."/>
        </authorList>
    </citation>
    <scope>NUCLEOTIDE SEQUENCE [LARGE SCALE GENOMIC DNA]</scope>
    <source>
        <strain evidence="2">CJ05E6</strain>
    </source>
</reference>
<dbReference type="EMBL" id="KI689032">
    <property type="protein sequence ID" value="ETK74526.1"/>
    <property type="molecule type" value="Genomic_DNA"/>
</dbReference>
<proteinExistence type="predicted"/>
<reference evidence="1" key="1">
    <citation type="submission" date="2013-11" db="EMBL/GenBank/DDBJ databases">
        <title>The Genome Sequence of Phytophthora parasitica CJ02B3.</title>
        <authorList>
            <consortium name="The Broad Institute Genomics Platform"/>
            <person name="Russ C."/>
            <person name="Tyler B."/>
            <person name="Panabieres F."/>
            <person name="Shan W."/>
            <person name="Tripathy S."/>
            <person name="Grunwald N."/>
            <person name="Machado M."/>
            <person name="Johnson C.S."/>
            <person name="Arredondo F."/>
            <person name="Hong C."/>
            <person name="Coffey M."/>
            <person name="Young S.K."/>
            <person name="Zeng Q."/>
            <person name="Gargeya S."/>
            <person name="Fitzgerald M."/>
            <person name="Abouelleil A."/>
            <person name="Alvarado L."/>
            <person name="Chapman S.B."/>
            <person name="Gainer-Dewar J."/>
            <person name="Goldberg J."/>
            <person name="Griggs A."/>
            <person name="Gujja S."/>
            <person name="Hansen M."/>
            <person name="Howarth C."/>
            <person name="Imamovic A."/>
            <person name="Ireland A."/>
            <person name="Larimer J."/>
            <person name="McCowan C."/>
            <person name="Murphy C."/>
            <person name="Pearson M."/>
            <person name="Poon T.W."/>
            <person name="Priest M."/>
            <person name="Roberts A."/>
            <person name="Saif S."/>
            <person name="Shea T."/>
            <person name="Sykes S."/>
            <person name="Wortman J."/>
            <person name="Nusbaum C."/>
            <person name="Birren B."/>
        </authorList>
    </citation>
    <scope>NUCLEOTIDE SEQUENCE [LARGE SCALE GENOMIC DNA]</scope>
    <source>
        <strain evidence="1">CJ02B3</strain>
    </source>
</reference>
<organism evidence="2">
    <name type="scientific">Phytophthora nicotianae</name>
    <name type="common">Potato buckeye rot agent</name>
    <name type="synonym">Phytophthora parasitica</name>
    <dbReference type="NCBI Taxonomy" id="4792"/>
    <lineage>
        <taxon>Eukaryota</taxon>
        <taxon>Sar</taxon>
        <taxon>Stramenopiles</taxon>
        <taxon>Oomycota</taxon>
        <taxon>Peronosporomycetes</taxon>
        <taxon>Peronosporales</taxon>
        <taxon>Peronosporaceae</taxon>
        <taxon>Phytophthora</taxon>
    </lineage>
</organism>
<dbReference type="VEuPathDB" id="FungiDB:PPTG_24378"/>
<dbReference type="EMBL" id="KI676457">
    <property type="protein sequence ID" value="ETL25596.1"/>
    <property type="molecule type" value="Genomic_DNA"/>
</dbReference>
<evidence type="ECO:0000313" key="2">
    <source>
        <dbReference type="EMBL" id="ETL25596.1"/>
    </source>
</evidence>
<evidence type="ECO:0000313" key="1">
    <source>
        <dbReference type="EMBL" id="ETK74526.1"/>
    </source>
</evidence>
<protein>
    <submittedName>
        <fullName evidence="2">Uncharacterized protein</fullName>
    </submittedName>
</protein>
<gene>
    <name evidence="1" type="ORF">L915_18693</name>
    <name evidence="2" type="ORF">L916_20576</name>
</gene>
<dbReference type="InterPro" id="IPR027417">
    <property type="entry name" value="P-loop_NTPase"/>
</dbReference>
<dbReference type="Proteomes" id="UP000053236">
    <property type="component" value="Unassembled WGS sequence"/>
</dbReference>
<name>W2HUW2_PHYNI</name>